<evidence type="ECO:0000313" key="3">
    <source>
        <dbReference type="Proteomes" id="UP000236291"/>
    </source>
</evidence>
<comment type="caution">
    <text evidence="2">The sequence shown here is derived from an EMBL/GenBank/DDBJ whole genome shotgun (WGS) entry which is preliminary data.</text>
</comment>
<reference evidence="2 3" key="2">
    <citation type="journal article" date="2017" name="Front. Plant Sci.">
        <title>Gene Classification and Mining of Molecular Markers Useful in Red Clover (Trifolium pratense) Breeding.</title>
        <authorList>
            <person name="Istvanek J."/>
            <person name="Dluhosova J."/>
            <person name="Dluhos P."/>
            <person name="Patkova L."/>
            <person name="Nedelnik J."/>
            <person name="Repkova J."/>
        </authorList>
    </citation>
    <scope>NUCLEOTIDE SEQUENCE [LARGE SCALE GENOMIC DNA]</scope>
    <source>
        <strain evidence="3">cv. Tatra</strain>
        <tissue evidence="2">Young leaves</tissue>
    </source>
</reference>
<name>A0A2K3K630_TRIPR</name>
<dbReference type="AlphaFoldDB" id="A0A2K3K630"/>
<accession>A0A2K3K630</accession>
<protein>
    <submittedName>
        <fullName evidence="2">Uncharacterized protein</fullName>
    </submittedName>
</protein>
<proteinExistence type="predicted"/>
<dbReference type="ExpressionAtlas" id="A0A2K3K630">
    <property type="expression patterns" value="baseline"/>
</dbReference>
<evidence type="ECO:0000256" key="1">
    <source>
        <dbReference type="SAM" id="MobiDB-lite"/>
    </source>
</evidence>
<reference evidence="2 3" key="1">
    <citation type="journal article" date="2014" name="Am. J. Bot.">
        <title>Genome assembly and annotation for red clover (Trifolium pratense; Fabaceae).</title>
        <authorList>
            <person name="Istvanek J."/>
            <person name="Jaros M."/>
            <person name="Krenek A."/>
            <person name="Repkova J."/>
        </authorList>
    </citation>
    <scope>NUCLEOTIDE SEQUENCE [LARGE SCALE GENOMIC DNA]</scope>
    <source>
        <strain evidence="3">cv. Tatra</strain>
        <tissue evidence="2">Young leaves</tissue>
    </source>
</reference>
<gene>
    <name evidence="2" type="ORF">L195_g060810</name>
</gene>
<organism evidence="2 3">
    <name type="scientific">Trifolium pratense</name>
    <name type="common">Red clover</name>
    <dbReference type="NCBI Taxonomy" id="57577"/>
    <lineage>
        <taxon>Eukaryota</taxon>
        <taxon>Viridiplantae</taxon>
        <taxon>Streptophyta</taxon>
        <taxon>Embryophyta</taxon>
        <taxon>Tracheophyta</taxon>
        <taxon>Spermatophyta</taxon>
        <taxon>Magnoliopsida</taxon>
        <taxon>eudicotyledons</taxon>
        <taxon>Gunneridae</taxon>
        <taxon>Pentapetalae</taxon>
        <taxon>rosids</taxon>
        <taxon>fabids</taxon>
        <taxon>Fabales</taxon>
        <taxon>Fabaceae</taxon>
        <taxon>Papilionoideae</taxon>
        <taxon>50 kb inversion clade</taxon>
        <taxon>NPAAA clade</taxon>
        <taxon>Hologalegina</taxon>
        <taxon>IRL clade</taxon>
        <taxon>Trifolieae</taxon>
        <taxon>Trifolium</taxon>
    </lineage>
</organism>
<dbReference type="Proteomes" id="UP000236291">
    <property type="component" value="Unassembled WGS sequence"/>
</dbReference>
<dbReference type="EMBL" id="ASHM01143389">
    <property type="protein sequence ID" value="PNX61737.1"/>
    <property type="molecule type" value="Genomic_DNA"/>
</dbReference>
<sequence>MGLEVFAEAFNVIGNPLVIAKLQNDSPEIVCSEAVFVDLTICQKRELILEMLFPIRVDSVGENTTTEALDSTSKEFSSNLPNESS</sequence>
<evidence type="ECO:0000313" key="2">
    <source>
        <dbReference type="EMBL" id="PNX61737.1"/>
    </source>
</evidence>
<feature type="non-terminal residue" evidence="2">
    <location>
        <position position="85"/>
    </location>
</feature>
<feature type="region of interest" description="Disordered" evidence="1">
    <location>
        <begin position="64"/>
        <end position="85"/>
    </location>
</feature>